<dbReference type="InterPro" id="IPR012312">
    <property type="entry name" value="Hemerythrin-like"/>
</dbReference>
<evidence type="ECO:0000313" key="3">
    <source>
        <dbReference type="Proteomes" id="UP000528608"/>
    </source>
</evidence>
<dbReference type="PANTHER" id="PTHR35585">
    <property type="entry name" value="HHE DOMAIN PROTEIN (AFU_ORTHOLOGUE AFUA_4G00730)"/>
    <property type="match status" value="1"/>
</dbReference>
<feature type="domain" description="Hemerythrin-like" evidence="1">
    <location>
        <begin position="6"/>
        <end position="124"/>
    </location>
</feature>
<protein>
    <submittedName>
        <fullName evidence="2">Hemerythrin superfamily protein</fullName>
    </submittedName>
</protein>
<evidence type="ECO:0000313" key="2">
    <source>
        <dbReference type="EMBL" id="MBB5122391.1"/>
    </source>
</evidence>
<dbReference type="EMBL" id="JACHJF010000026">
    <property type="protein sequence ID" value="MBB5122391.1"/>
    <property type="molecule type" value="Genomic_DNA"/>
</dbReference>
<dbReference type="Gene3D" id="1.20.120.520">
    <property type="entry name" value="nmb1532 protein domain like"/>
    <property type="match status" value="1"/>
</dbReference>
<evidence type="ECO:0000259" key="1">
    <source>
        <dbReference type="Pfam" id="PF01814"/>
    </source>
</evidence>
<sequence length="168" mass="18737">MTRTDIITELETDHRVIEALFTWIHRTPLEDTGRERLLQEATAELARHSAAQQRHLYPAVRSCLPGGDDFVEKENAGQERLTAMLRGLESCTVFEPGFDGRVRALEREVIQHIRHEEHDLFPMLRQGCPADTLQRLGTQVREDRSRDRAAAGGSAATVRTALAGGGGL</sequence>
<accession>A0A7W8BFE3</accession>
<proteinExistence type="predicted"/>
<dbReference type="OrthoDB" id="9793637at2"/>
<dbReference type="PANTHER" id="PTHR35585:SF1">
    <property type="entry name" value="HHE DOMAIN PROTEIN (AFU_ORTHOLOGUE AFUA_4G00730)"/>
    <property type="match status" value="1"/>
</dbReference>
<reference evidence="2 3" key="1">
    <citation type="submission" date="2020-08" db="EMBL/GenBank/DDBJ databases">
        <title>Genomic Encyclopedia of Type Strains, Phase III (KMG-III): the genomes of soil and plant-associated and newly described type strains.</title>
        <authorList>
            <person name="Whitman W."/>
        </authorList>
    </citation>
    <scope>NUCLEOTIDE SEQUENCE [LARGE SCALE GENOMIC DNA]</scope>
    <source>
        <strain evidence="2 3">CECT 3259</strain>
    </source>
</reference>
<comment type="caution">
    <text evidence="2">The sequence shown here is derived from an EMBL/GenBank/DDBJ whole genome shotgun (WGS) entry which is preliminary data.</text>
</comment>
<organism evidence="2 3">
    <name type="scientific">Streptomyces eurocidicus</name>
    <name type="common">Streptoverticillium eurocidicus</name>
    <dbReference type="NCBI Taxonomy" id="66423"/>
    <lineage>
        <taxon>Bacteria</taxon>
        <taxon>Bacillati</taxon>
        <taxon>Actinomycetota</taxon>
        <taxon>Actinomycetes</taxon>
        <taxon>Kitasatosporales</taxon>
        <taxon>Streptomycetaceae</taxon>
        <taxon>Streptomyces</taxon>
    </lineage>
</organism>
<dbReference type="Proteomes" id="UP000528608">
    <property type="component" value="Unassembled WGS sequence"/>
</dbReference>
<gene>
    <name evidence="2" type="ORF">FHS36_005862</name>
</gene>
<dbReference type="RefSeq" id="WP_102920957.1">
    <property type="nucleotide sequence ID" value="NZ_JACHJF010000026.1"/>
</dbReference>
<name>A0A7W8BFE3_STREU</name>
<dbReference type="AlphaFoldDB" id="A0A7W8BFE3"/>
<dbReference type="Pfam" id="PF01814">
    <property type="entry name" value="Hemerythrin"/>
    <property type="match status" value="1"/>
</dbReference>